<keyword evidence="4" id="KW-1185">Reference proteome</keyword>
<dbReference type="PANTHER" id="PTHR42776">
    <property type="entry name" value="SERINE PEPTIDASE S9 FAMILY MEMBER"/>
    <property type="match status" value="1"/>
</dbReference>
<dbReference type="InterPro" id="IPR029058">
    <property type="entry name" value="AB_hydrolase_fold"/>
</dbReference>
<evidence type="ECO:0000259" key="2">
    <source>
        <dbReference type="Pfam" id="PF00326"/>
    </source>
</evidence>
<dbReference type="PANTHER" id="PTHR42776:SF27">
    <property type="entry name" value="DIPEPTIDYL PEPTIDASE FAMILY MEMBER 6"/>
    <property type="match status" value="1"/>
</dbReference>
<dbReference type="EMBL" id="JANIIC010000124">
    <property type="protein sequence ID" value="MCQ8836329.1"/>
    <property type="molecule type" value="Genomic_DNA"/>
</dbReference>
<accession>A0A9X2MAS4</accession>
<name>A0A9X2MAS4_STRMQ</name>
<dbReference type="Proteomes" id="UP001142400">
    <property type="component" value="Unassembled WGS sequence"/>
</dbReference>
<sequence>MDDFVGLPRWRGMALSHDGARLVGVVDHLGKDDRYRSELCELDPFAVKPPRTLFESTGRISAFCFAQGDLHLVDDRELVVLETSGRRRRLGPGDAIESLVPTADGTRIIVVGSSSQGAGLGGAALHRNTPILNDDSERVRHPTLSILENGTLRRIPVAGTGLVAKFGFFPDRSGRRVLANQRRAGERGEFRIDLVLIETDTGEITVLHQEDDVRLLAGPFAPGGTSAAVQAVRLTAGLSERRSLAIVDTATGNVSPLAENWDRWGKPEGWLPGGQHLLVSADEAGSSPLFLVSVHSSGVMRLTDDDCAYEQPLVHPTEEVAFAVRATIRVPAESVRLDICAAPQQPRPLGLPATQPEFAGTVTDLWIPARDGVEIHGRLMLPPTATEDNPAPLVVWPHGGPAVSWAGWRWARSPWPLVARGTAVLMPDIAMSTGYGQAFIDRGWGDWGGAPFRDLLDVTRAVTARPDINAGRVAVVGTSYGGYLASWAAANCDDFHAAVAHAPPWDLEQFHTVTDDPAGFRLRMDAGIRRGHSPRWQVNNIRIPMLVSQGGRDTCVPREQALAQWRDLLAQSRLAMDGEGHSAHRFLYLPYEGHRISSVQATRAWYHALLTFLDTHLHGRPERYPSELTAEHDGELA</sequence>
<protein>
    <submittedName>
        <fullName evidence="3">Prolyl oligopeptidase family serine peptidase</fullName>
    </submittedName>
</protein>
<dbReference type="Gene3D" id="2.120.10.30">
    <property type="entry name" value="TolB, C-terminal domain"/>
    <property type="match status" value="1"/>
</dbReference>
<dbReference type="InterPro" id="IPR001375">
    <property type="entry name" value="Peptidase_S9_cat"/>
</dbReference>
<keyword evidence="1" id="KW-0378">Hydrolase</keyword>
<evidence type="ECO:0000313" key="4">
    <source>
        <dbReference type="Proteomes" id="UP001142400"/>
    </source>
</evidence>
<dbReference type="SUPFAM" id="SSF82171">
    <property type="entry name" value="DPP6 N-terminal domain-like"/>
    <property type="match status" value="1"/>
</dbReference>
<dbReference type="GO" id="GO:0004252">
    <property type="term" value="F:serine-type endopeptidase activity"/>
    <property type="evidence" value="ECO:0007669"/>
    <property type="project" value="TreeGrafter"/>
</dbReference>
<dbReference type="AlphaFoldDB" id="A0A9X2MAS4"/>
<dbReference type="Pfam" id="PF00326">
    <property type="entry name" value="Peptidase_S9"/>
    <property type="match status" value="1"/>
</dbReference>
<organism evidence="3 4">
    <name type="scientific">Streptomyces malaysiensis subsp. samsunensis</name>
    <dbReference type="NCBI Taxonomy" id="459658"/>
    <lineage>
        <taxon>Bacteria</taxon>
        <taxon>Bacillati</taxon>
        <taxon>Actinomycetota</taxon>
        <taxon>Actinomycetes</taxon>
        <taxon>Kitasatosporales</taxon>
        <taxon>Streptomycetaceae</taxon>
        <taxon>Streptomyces</taxon>
        <taxon>Streptomyces violaceusniger group</taxon>
    </lineage>
</organism>
<dbReference type="Gene3D" id="3.40.50.1820">
    <property type="entry name" value="alpha/beta hydrolase"/>
    <property type="match status" value="1"/>
</dbReference>
<dbReference type="GO" id="GO:0006508">
    <property type="term" value="P:proteolysis"/>
    <property type="evidence" value="ECO:0007669"/>
    <property type="project" value="InterPro"/>
</dbReference>
<dbReference type="RefSeq" id="WP_257636379.1">
    <property type="nucleotide sequence ID" value="NZ_JANIIC010000124.1"/>
</dbReference>
<evidence type="ECO:0000256" key="1">
    <source>
        <dbReference type="ARBA" id="ARBA00022801"/>
    </source>
</evidence>
<proteinExistence type="predicted"/>
<dbReference type="InterPro" id="IPR011042">
    <property type="entry name" value="6-blade_b-propeller_TolB-like"/>
</dbReference>
<dbReference type="SUPFAM" id="SSF53474">
    <property type="entry name" value="alpha/beta-Hydrolases"/>
    <property type="match status" value="1"/>
</dbReference>
<feature type="domain" description="Peptidase S9 prolyl oligopeptidase catalytic" evidence="2">
    <location>
        <begin position="417"/>
        <end position="618"/>
    </location>
</feature>
<evidence type="ECO:0000313" key="3">
    <source>
        <dbReference type="EMBL" id="MCQ8836329.1"/>
    </source>
</evidence>
<reference evidence="3" key="1">
    <citation type="submission" date="2022-06" db="EMBL/GenBank/DDBJ databases">
        <title>WGS of actinobacteria.</title>
        <authorList>
            <person name="Thawai C."/>
        </authorList>
    </citation>
    <scope>NUCLEOTIDE SEQUENCE</scope>
    <source>
        <strain evidence="3">DSM 42010</strain>
    </source>
</reference>
<gene>
    <name evidence="3" type="ORF">NQU54_46890</name>
</gene>
<comment type="caution">
    <text evidence="3">The sequence shown here is derived from an EMBL/GenBank/DDBJ whole genome shotgun (WGS) entry which is preliminary data.</text>
</comment>